<sequence>MRRFENGSVRQVAENAWVVRGDPRLGDRYPNYVVRLRDGRYQCSCFETGWGLRRRGEVCTHIAAVILHREYSRLMQPIYAAVISMECEGDYYIEVLDKGVKAIRRVRALSSDLTKPRYRVTYVITSNEPRTVRIRYACGDETGETEVALSKVMRFVIELMKD</sequence>
<evidence type="ECO:0000259" key="2">
    <source>
        <dbReference type="PROSITE" id="PS50966"/>
    </source>
</evidence>
<dbReference type="AlphaFoldDB" id="F0QXR3"/>
<proteinExistence type="predicted"/>
<protein>
    <submittedName>
        <fullName evidence="3">Zinc finger, SWIM domain protein</fullName>
    </submittedName>
</protein>
<reference evidence="3 4" key="1">
    <citation type="journal article" date="2011" name="J. Bacteriol.">
        <title>Complete genome sequence of 'Vulcanisaeta moutnovskia' strain 768-28, a novel member of the hyperthermophilic crenarchaeal genus vulcanisaeta.</title>
        <authorList>
            <person name="Gumerov V.M."/>
            <person name="Mardanov A.V."/>
            <person name="Beletsky A.V."/>
            <person name="Prokofeva M.I."/>
            <person name="Bonch-Osmolovskaya E.A."/>
            <person name="Ravin N.V."/>
            <person name="Skryabin K.G."/>
        </authorList>
    </citation>
    <scope>NUCLEOTIDE SEQUENCE [LARGE SCALE GENOMIC DNA]</scope>
    <source>
        <strain evidence="3 4">768-28</strain>
    </source>
</reference>
<dbReference type="EMBL" id="CP002529">
    <property type="protein sequence ID" value="ADY01226.1"/>
    <property type="molecule type" value="Genomic_DNA"/>
</dbReference>
<gene>
    <name evidence="3" type="ordered locus">VMUT_1019</name>
</gene>
<evidence type="ECO:0000313" key="3">
    <source>
        <dbReference type="EMBL" id="ADY01226.1"/>
    </source>
</evidence>
<keyword evidence="4" id="KW-1185">Reference proteome</keyword>
<evidence type="ECO:0000256" key="1">
    <source>
        <dbReference type="PROSITE-ProRule" id="PRU00325"/>
    </source>
</evidence>
<dbReference type="PROSITE" id="PS50966">
    <property type="entry name" value="ZF_SWIM"/>
    <property type="match status" value="1"/>
</dbReference>
<keyword evidence="1" id="KW-0863">Zinc-finger</keyword>
<dbReference type="KEGG" id="vmo:VMUT_1019"/>
<dbReference type="Proteomes" id="UP000007485">
    <property type="component" value="Chromosome"/>
</dbReference>
<evidence type="ECO:0000313" key="4">
    <source>
        <dbReference type="Proteomes" id="UP000007485"/>
    </source>
</evidence>
<feature type="domain" description="SWIM-type" evidence="2">
    <location>
        <begin position="32"/>
        <end position="70"/>
    </location>
</feature>
<dbReference type="GO" id="GO:0008270">
    <property type="term" value="F:zinc ion binding"/>
    <property type="evidence" value="ECO:0007669"/>
    <property type="project" value="UniProtKB-KW"/>
</dbReference>
<dbReference type="HOGENOM" id="CLU_120796_0_0_2"/>
<organism evidence="3 4">
    <name type="scientific">Vulcanisaeta moutnovskia (strain 768-28)</name>
    <dbReference type="NCBI Taxonomy" id="985053"/>
    <lineage>
        <taxon>Archaea</taxon>
        <taxon>Thermoproteota</taxon>
        <taxon>Thermoprotei</taxon>
        <taxon>Thermoproteales</taxon>
        <taxon>Thermoproteaceae</taxon>
        <taxon>Vulcanisaeta</taxon>
    </lineage>
</organism>
<dbReference type="InterPro" id="IPR007527">
    <property type="entry name" value="Znf_SWIM"/>
</dbReference>
<dbReference type="eggNOG" id="arCOG05500">
    <property type="taxonomic scope" value="Archaea"/>
</dbReference>
<keyword evidence="1" id="KW-0479">Metal-binding</keyword>
<keyword evidence="1" id="KW-0862">Zinc</keyword>
<accession>F0QXR3</accession>
<name>F0QXR3_VULM7</name>